<sequence length="749" mass="82595">MSAQIADFNIRFNTETAKFQKDVDYAKKMLRGYTKEAKAANDENVGLSKSLESTADGAKTAAKGVLEITGAVTAGLGAVAGATGYLISRQAEHARQIERMATVSQTSVEQIQALGYASEQYNISGETMADILKDVNDKLGDFSENEGGEFADFMENIAPKVGLTIEKLQQLSGPEALIAVKTAMDAANVPMKSQIFYLESIANDASALMPLLDKQGQKLYELTDKFDDLNVSMSEYDIEKFKEMDQKLKDVGLKLEKSFANAVLGASDQIDWFTDKMVVATDYWGSLFDSWSEDPRTVNGLSKKIQELQSERKVLSGELREVNNTFKEYEGVDADSLLRFNPLGRSENELFNLNSDFGRLTKQIEEIDAEIERQQKRYNKMRLGMNYDVPQPSVKSANDDGSGDSTSAKEIARQQQAGQQRLAALDVQYADEHEKLKLSHEQRLEDIENLKLSEQEIEQRGFDSLAAIKAEYKEREKEFYDTELEDFERKQDEAIQREIDAYIAKEDAKTKAAERASKQRADTEKRIEQSVLSMKFGLASQGLSLIEQTAKQGSFIQKAAFAAQKAMAAAQVYMQGEVAATAALAPPPIGLGPIAGVGQAMVIRTLAAASAGLIMGQAVAGMAHNGIEEVPMFAGRSESNWTLKAGERVYTNESARRIDQMYRATMAMYRQPFAANDPTMAYQNRMAANGSGASAQPWTIIIHEAEPGTHAEIDDENKVLNIMMKDAQSGGKYFSYISKTLGVQPGGFK</sequence>
<dbReference type="AlphaFoldDB" id="A0AA36XM03"/>
<comment type="caution">
    <text evidence="3">The sequence shown here is derived from an EMBL/GenBank/DDBJ whole genome shotgun (WGS) entry which is preliminary data.</text>
</comment>
<gene>
    <name evidence="3" type="ORF">GHY86_00430</name>
</gene>
<feature type="coiled-coil region" evidence="1">
    <location>
        <begin position="357"/>
        <end position="384"/>
    </location>
</feature>
<evidence type="ECO:0000313" key="4">
    <source>
        <dbReference type="Proteomes" id="UP000714625"/>
    </source>
</evidence>
<reference evidence="3" key="1">
    <citation type="submission" date="2019-11" db="EMBL/GenBank/DDBJ databases">
        <authorList>
            <consortium name="PulseNet: The National Subtyping Network for Foodborne Disease Surveillance"/>
            <person name="Tarr C.L."/>
            <person name="Trees E."/>
            <person name="Katz L.S."/>
            <person name="Carleton-Romer H.A."/>
            <person name="Stroika S."/>
            <person name="Kucerova Z."/>
            <person name="Roache K.F."/>
            <person name="Sabol A.L."/>
            <person name="Besser J."/>
            <person name="Gerner-Smidt P."/>
        </authorList>
    </citation>
    <scope>NUCLEOTIDE SEQUENCE</scope>
    <source>
        <strain evidence="3">PNUSAV001129</strain>
    </source>
</reference>
<evidence type="ECO:0000256" key="1">
    <source>
        <dbReference type="SAM" id="Coils"/>
    </source>
</evidence>
<evidence type="ECO:0000256" key="2">
    <source>
        <dbReference type="SAM" id="MobiDB-lite"/>
    </source>
</evidence>
<keyword evidence="1" id="KW-0175">Coiled coil</keyword>
<feature type="coiled-coil region" evidence="1">
    <location>
        <begin position="298"/>
        <end position="325"/>
    </location>
</feature>
<evidence type="ECO:0000313" key="3">
    <source>
        <dbReference type="EMBL" id="EGQ9133620.1"/>
    </source>
</evidence>
<organism evidence="3 4">
    <name type="scientific">Vibrio alginolyticus</name>
    <dbReference type="NCBI Taxonomy" id="663"/>
    <lineage>
        <taxon>Bacteria</taxon>
        <taxon>Pseudomonadati</taxon>
        <taxon>Pseudomonadota</taxon>
        <taxon>Gammaproteobacteria</taxon>
        <taxon>Vibrionales</taxon>
        <taxon>Vibrionaceae</taxon>
        <taxon>Vibrio</taxon>
    </lineage>
</organism>
<dbReference type="EMBL" id="AAXMUW010000001">
    <property type="protein sequence ID" value="EGQ9133620.1"/>
    <property type="molecule type" value="Genomic_DNA"/>
</dbReference>
<feature type="region of interest" description="Disordered" evidence="2">
    <location>
        <begin position="386"/>
        <end position="417"/>
    </location>
</feature>
<dbReference type="Proteomes" id="UP000714625">
    <property type="component" value="Unassembled WGS sequence"/>
</dbReference>
<proteinExistence type="predicted"/>
<name>A0AA36XM03_VIBAL</name>
<feature type="coiled-coil region" evidence="1">
    <location>
        <begin position="430"/>
        <end position="497"/>
    </location>
</feature>
<accession>A0AA36XM03</accession>
<protein>
    <submittedName>
        <fullName evidence="3">Uncharacterized protein</fullName>
    </submittedName>
</protein>